<feature type="transmembrane region" description="Helical" evidence="3">
    <location>
        <begin position="7"/>
        <end position="28"/>
    </location>
</feature>
<reference evidence="4 5" key="1">
    <citation type="submission" date="2024-11" db="EMBL/GenBank/DDBJ databases">
        <title>Chromosome-level genome assembly of the freshwater bivalve Anodonta woodiana.</title>
        <authorList>
            <person name="Chen X."/>
        </authorList>
    </citation>
    <scope>NUCLEOTIDE SEQUENCE [LARGE SCALE GENOMIC DNA]</scope>
    <source>
        <strain evidence="4">MN2024</strain>
        <tissue evidence="4">Gills</tissue>
    </source>
</reference>
<keyword evidence="5" id="KW-1185">Reference proteome</keyword>
<dbReference type="PANTHER" id="PTHR22909">
    <property type="entry name" value="GOLGI INTEGRAL MEMBRANE PROTEIN 4"/>
    <property type="match status" value="1"/>
</dbReference>
<feature type="region of interest" description="Disordered" evidence="2">
    <location>
        <begin position="209"/>
        <end position="241"/>
    </location>
</feature>
<proteinExistence type="predicted"/>
<feature type="compositionally biased region" description="Basic and acidic residues" evidence="2">
    <location>
        <begin position="385"/>
        <end position="403"/>
    </location>
</feature>
<dbReference type="InterPro" id="IPR042336">
    <property type="entry name" value="GOLIM4"/>
</dbReference>
<evidence type="ECO:0000256" key="2">
    <source>
        <dbReference type="SAM" id="MobiDB-lite"/>
    </source>
</evidence>
<dbReference type="AlphaFoldDB" id="A0ABD3VMI1"/>
<evidence type="ECO:0000256" key="1">
    <source>
        <dbReference type="SAM" id="Coils"/>
    </source>
</evidence>
<keyword evidence="1" id="KW-0175">Coiled coil</keyword>
<evidence type="ECO:0000313" key="5">
    <source>
        <dbReference type="Proteomes" id="UP001634394"/>
    </source>
</evidence>
<sequence>MTRRNGSIIKIIAVAVVLLLAVYFVYLFNDVSGRLKDTERSAERYRREHESVSAQLQDLNAAHEELRQRCDNDKQEYMNRLNSLNQQHKMLKSQHDDMESEYGKLQQENNKVKQDQKQMEEQRNQEYMQLKQEKDLEISNFRDKIANMEREKDKLTKDLENIKVQLQNNMNQLILQQNIINQLKQQGVGQQGLGQQGVGQQGGFVNMQQGGGVNLPQGGGANVQQVGGANLKPLDGTFNQQGGAFHAQEVDLMRERHDQGANNGLLHQQGQGVLKDGAQNQGGLQNIAQNQGFQNQVNQIDGAGQQHANVGNQDLHQQPAPNANDGQHQIAPPVDHNKPQGYQRKEDQGQQKHENVGAGNVVPPEHENKQILKPNLDEVIDNNGGEEHNFRPAHVDGAADKQDPNAPKQVDLQVAPPKLGRVAQQPNQLPGHRDQGVMNFGQEDDDAEARNQKGPVEDDNNDDYNDDKYDKNVEADEDGKDDAL</sequence>
<keyword evidence="3" id="KW-1133">Transmembrane helix</keyword>
<dbReference type="PANTHER" id="PTHR22909:SF24">
    <property type="entry name" value="GOLGI INTEGRAL MEMBRANE PROTEIN 4-RELATED"/>
    <property type="match status" value="1"/>
</dbReference>
<feature type="compositionally biased region" description="Acidic residues" evidence="2">
    <location>
        <begin position="475"/>
        <end position="484"/>
    </location>
</feature>
<gene>
    <name evidence="4" type="ORF">ACJMK2_008547</name>
</gene>
<organism evidence="4 5">
    <name type="scientific">Sinanodonta woodiana</name>
    <name type="common">Chinese pond mussel</name>
    <name type="synonym">Anodonta woodiana</name>
    <dbReference type="NCBI Taxonomy" id="1069815"/>
    <lineage>
        <taxon>Eukaryota</taxon>
        <taxon>Metazoa</taxon>
        <taxon>Spiralia</taxon>
        <taxon>Lophotrochozoa</taxon>
        <taxon>Mollusca</taxon>
        <taxon>Bivalvia</taxon>
        <taxon>Autobranchia</taxon>
        <taxon>Heteroconchia</taxon>
        <taxon>Palaeoheterodonta</taxon>
        <taxon>Unionida</taxon>
        <taxon>Unionoidea</taxon>
        <taxon>Unionidae</taxon>
        <taxon>Unioninae</taxon>
        <taxon>Sinanodonta</taxon>
    </lineage>
</organism>
<feature type="compositionally biased region" description="Gly residues" evidence="2">
    <location>
        <begin position="209"/>
        <end position="221"/>
    </location>
</feature>
<evidence type="ECO:0008006" key="6">
    <source>
        <dbReference type="Google" id="ProtNLM"/>
    </source>
</evidence>
<dbReference type="Proteomes" id="UP001634394">
    <property type="component" value="Unassembled WGS sequence"/>
</dbReference>
<feature type="compositionally biased region" description="Basic and acidic residues" evidence="2">
    <location>
        <begin position="335"/>
        <end position="355"/>
    </location>
</feature>
<keyword evidence="3" id="KW-0472">Membrane</keyword>
<feature type="region of interest" description="Disordered" evidence="2">
    <location>
        <begin position="312"/>
        <end position="484"/>
    </location>
</feature>
<comment type="caution">
    <text evidence="4">The sequence shown here is derived from an EMBL/GenBank/DDBJ whole genome shotgun (WGS) entry which is preliminary data.</text>
</comment>
<feature type="coiled-coil region" evidence="1">
    <location>
        <begin position="28"/>
        <end position="176"/>
    </location>
</feature>
<dbReference type="EMBL" id="JBJQND010000011">
    <property type="protein sequence ID" value="KAL3862590.1"/>
    <property type="molecule type" value="Genomic_DNA"/>
</dbReference>
<evidence type="ECO:0000256" key="3">
    <source>
        <dbReference type="SAM" id="Phobius"/>
    </source>
</evidence>
<accession>A0ABD3VMI1</accession>
<evidence type="ECO:0000313" key="4">
    <source>
        <dbReference type="EMBL" id="KAL3862590.1"/>
    </source>
</evidence>
<protein>
    <recommendedName>
        <fullName evidence="6">Golgi integral membrane protein 4</fullName>
    </recommendedName>
</protein>
<keyword evidence="3" id="KW-0812">Transmembrane</keyword>
<feature type="compositionally biased region" description="Polar residues" evidence="2">
    <location>
        <begin position="312"/>
        <end position="327"/>
    </location>
</feature>
<name>A0ABD3VMI1_SINWO</name>